<proteinExistence type="predicted"/>
<dbReference type="Proteomes" id="UP000054144">
    <property type="component" value="Unassembled WGS sequence"/>
</dbReference>
<accession>A0A0D7A1C6</accession>
<reference evidence="2 3" key="1">
    <citation type="journal article" date="2015" name="Fungal Genet. Biol.">
        <title>Evolution of novel wood decay mechanisms in Agaricales revealed by the genome sequences of Fistulina hepatica and Cylindrobasidium torrendii.</title>
        <authorList>
            <person name="Floudas D."/>
            <person name="Held B.W."/>
            <person name="Riley R."/>
            <person name="Nagy L.G."/>
            <person name="Koehler G."/>
            <person name="Ransdell A.S."/>
            <person name="Younus H."/>
            <person name="Chow J."/>
            <person name="Chiniquy J."/>
            <person name="Lipzen A."/>
            <person name="Tritt A."/>
            <person name="Sun H."/>
            <person name="Haridas S."/>
            <person name="LaButti K."/>
            <person name="Ohm R.A."/>
            <person name="Kues U."/>
            <person name="Blanchette R.A."/>
            <person name="Grigoriev I.V."/>
            <person name="Minto R.E."/>
            <person name="Hibbett D.S."/>
        </authorList>
    </citation>
    <scope>NUCLEOTIDE SEQUENCE [LARGE SCALE GENOMIC DNA]</scope>
    <source>
        <strain evidence="2 3">ATCC 64428</strain>
    </source>
</reference>
<gene>
    <name evidence="2" type="ORF">FISHEDRAFT_77370</name>
</gene>
<evidence type="ECO:0000313" key="3">
    <source>
        <dbReference type="Proteomes" id="UP000054144"/>
    </source>
</evidence>
<sequence>MDYPCPKHCKGKPVSSKLQPYLLPQTLPPLYERDRYKARREAPQLPMSAHDSQQSDSAAAAPDSTRSLASVPVSI</sequence>
<feature type="compositionally biased region" description="Low complexity" evidence="1">
    <location>
        <begin position="48"/>
        <end position="64"/>
    </location>
</feature>
<organism evidence="2 3">
    <name type="scientific">Fistulina hepatica ATCC 64428</name>
    <dbReference type="NCBI Taxonomy" id="1128425"/>
    <lineage>
        <taxon>Eukaryota</taxon>
        <taxon>Fungi</taxon>
        <taxon>Dikarya</taxon>
        <taxon>Basidiomycota</taxon>
        <taxon>Agaricomycotina</taxon>
        <taxon>Agaricomycetes</taxon>
        <taxon>Agaricomycetidae</taxon>
        <taxon>Agaricales</taxon>
        <taxon>Fistulinaceae</taxon>
        <taxon>Fistulina</taxon>
    </lineage>
</organism>
<evidence type="ECO:0000313" key="2">
    <source>
        <dbReference type="EMBL" id="KIY44618.1"/>
    </source>
</evidence>
<dbReference type="AlphaFoldDB" id="A0A0D7A1C6"/>
<dbReference type="EMBL" id="KN882072">
    <property type="protein sequence ID" value="KIY44618.1"/>
    <property type="molecule type" value="Genomic_DNA"/>
</dbReference>
<feature type="region of interest" description="Disordered" evidence="1">
    <location>
        <begin position="32"/>
        <end position="75"/>
    </location>
</feature>
<name>A0A0D7A1C6_9AGAR</name>
<feature type="compositionally biased region" description="Basic and acidic residues" evidence="1">
    <location>
        <begin position="32"/>
        <end position="42"/>
    </location>
</feature>
<evidence type="ECO:0000256" key="1">
    <source>
        <dbReference type="SAM" id="MobiDB-lite"/>
    </source>
</evidence>
<keyword evidence="3" id="KW-1185">Reference proteome</keyword>
<protein>
    <submittedName>
        <fullName evidence="2">Uncharacterized protein</fullName>
    </submittedName>
</protein>